<dbReference type="InterPro" id="IPR038765">
    <property type="entry name" value="Papain-like_cys_pep_sf"/>
</dbReference>
<dbReference type="EMBL" id="SIHI01000001">
    <property type="protein sequence ID" value="TWT57234.1"/>
    <property type="molecule type" value="Genomic_DNA"/>
</dbReference>
<protein>
    <recommendedName>
        <fullName evidence="4">Peptidase C39-like domain-containing protein</fullName>
    </recommendedName>
</protein>
<dbReference type="SUPFAM" id="SSF54001">
    <property type="entry name" value="Cysteine proteinases"/>
    <property type="match status" value="1"/>
</dbReference>
<keyword evidence="3" id="KW-1185">Reference proteome</keyword>
<dbReference type="Gene3D" id="3.90.70.10">
    <property type="entry name" value="Cysteine proteinases"/>
    <property type="match status" value="1"/>
</dbReference>
<evidence type="ECO:0000313" key="3">
    <source>
        <dbReference type="Proteomes" id="UP000317243"/>
    </source>
</evidence>
<dbReference type="Proteomes" id="UP000317243">
    <property type="component" value="Unassembled WGS sequence"/>
</dbReference>
<accession>A0A5C5X278</accession>
<evidence type="ECO:0000256" key="1">
    <source>
        <dbReference type="SAM" id="MobiDB-lite"/>
    </source>
</evidence>
<gene>
    <name evidence="2" type="ORF">KOR42_05920</name>
</gene>
<proteinExistence type="predicted"/>
<comment type="caution">
    <text evidence="2">The sequence shown here is derived from an EMBL/GenBank/DDBJ whole genome shotgun (WGS) entry which is preliminary data.</text>
</comment>
<reference evidence="2 3" key="1">
    <citation type="submission" date="2019-02" db="EMBL/GenBank/DDBJ databases">
        <title>Deep-cultivation of Planctomycetes and their phenomic and genomic characterization uncovers novel biology.</title>
        <authorList>
            <person name="Wiegand S."/>
            <person name="Jogler M."/>
            <person name="Boedeker C."/>
            <person name="Pinto D."/>
            <person name="Vollmers J."/>
            <person name="Rivas-Marin E."/>
            <person name="Kohn T."/>
            <person name="Peeters S.H."/>
            <person name="Heuer A."/>
            <person name="Rast P."/>
            <person name="Oberbeckmann S."/>
            <person name="Bunk B."/>
            <person name="Jeske O."/>
            <person name="Meyerdierks A."/>
            <person name="Storesund J.E."/>
            <person name="Kallscheuer N."/>
            <person name="Luecker S."/>
            <person name="Lage O.M."/>
            <person name="Pohl T."/>
            <person name="Merkel B.J."/>
            <person name="Hornburger P."/>
            <person name="Mueller R.-W."/>
            <person name="Bruemmer F."/>
            <person name="Labrenz M."/>
            <person name="Spormann A.M."/>
            <person name="Op Den Camp H."/>
            <person name="Overmann J."/>
            <person name="Amann R."/>
            <person name="Jetten M.S.M."/>
            <person name="Mascher T."/>
            <person name="Medema M.H."/>
            <person name="Devos D.P."/>
            <person name="Kaster A.-K."/>
            <person name="Ovreas L."/>
            <person name="Rohde M."/>
            <person name="Galperin M.Y."/>
            <person name="Jogler C."/>
        </authorList>
    </citation>
    <scope>NUCLEOTIDE SEQUENCE [LARGE SCALE GENOMIC DNA]</scope>
    <source>
        <strain evidence="2 3">KOR42</strain>
    </source>
</reference>
<dbReference type="AlphaFoldDB" id="A0A5C5X278"/>
<evidence type="ECO:0008006" key="4">
    <source>
        <dbReference type="Google" id="ProtNLM"/>
    </source>
</evidence>
<feature type="compositionally biased region" description="Basic and acidic residues" evidence="1">
    <location>
        <begin position="36"/>
        <end position="50"/>
    </location>
</feature>
<evidence type="ECO:0000313" key="2">
    <source>
        <dbReference type="EMBL" id="TWT57234.1"/>
    </source>
</evidence>
<name>A0A5C5X278_9PLAN</name>
<dbReference type="OrthoDB" id="3648721at2"/>
<dbReference type="RefSeq" id="WP_146507093.1">
    <property type="nucleotide sequence ID" value="NZ_SIHI01000001.1"/>
</dbReference>
<feature type="region of interest" description="Disordered" evidence="1">
    <location>
        <begin position="36"/>
        <end position="56"/>
    </location>
</feature>
<sequence length="284" mass="30964">MIHTNGWRYDLEDKAFLAQATAEPIPRSFSAAALPDEVRPDIGPDPHRLENQSSMGSCQGHDIASCIEDLMWVAGGGNRIQLSNIFAYLATQKIDGLLGSDRGSTISGGVKLAQNHGVCSLEYAPYPNPVRYPDDREIARILSPENYEAAKPYRIKKTYGIRSYDDAVKWIGGGGAISLGISWPPIFAVNPEGRKVARRAAGSGGGHAIAVIGYRKTGNLIVANSHNYWFEIPADVFNSMLRQRYTVAIGVSDMAEPAPRKVSQVKESLDQWADDAVDGWESES</sequence>
<organism evidence="2 3">
    <name type="scientific">Thalassoglobus neptunius</name>
    <dbReference type="NCBI Taxonomy" id="1938619"/>
    <lineage>
        <taxon>Bacteria</taxon>
        <taxon>Pseudomonadati</taxon>
        <taxon>Planctomycetota</taxon>
        <taxon>Planctomycetia</taxon>
        <taxon>Planctomycetales</taxon>
        <taxon>Planctomycetaceae</taxon>
        <taxon>Thalassoglobus</taxon>
    </lineage>
</organism>